<dbReference type="Pfam" id="PF13287">
    <property type="entry name" value="Fn3_assoc"/>
    <property type="match status" value="1"/>
</dbReference>
<gene>
    <name evidence="1" type="ORF">H9943_07940</name>
</gene>
<evidence type="ECO:0000313" key="2">
    <source>
        <dbReference type="Proteomes" id="UP000824209"/>
    </source>
</evidence>
<proteinExistence type="predicted"/>
<comment type="caution">
    <text evidence="1">The sequence shown here is derived from an EMBL/GenBank/DDBJ whole genome shotgun (WGS) entry which is preliminary data.</text>
</comment>
<evidence type="ECO:0000313" key="1">
    <source>
        <dbReference type="EMBL" id="HJB40309.1"/>
    </source>
</evidence>
<dbReference type="AlphaFoldDB" id="A0A9D2S1V5"/>
<protein>
    <submittedName>
        <fullName evidence="1">Chitobiase/beta-hexosaminidase C-terminal domain-containing protein</fullName>
    </submittedName>
</protein>
<organism evidence="1 2">
    <name type="scientific">Candidatus Ruthenibacterium avium</name>
    <dbReference type="NCBI Taxonomy" id="2838751"/>
    <lineage>
        <taxon>Bacteria</taxon>
        <taxon>Bacillati</taxon>
        <taxon>Bacillota</taxon>
        <taxon>Clostridia</taxon>
        <taxon>Eubacteriales</taxon>
        <taxon>Oscillospiraceae</taxon>
        <taxon>Ruthenibacterium</taxon>
    </lineage>
</organism>
<dbReference type="InterPro" id="IPR026876">
    <property type="entry name" value="Fn3_assoc_repeat"/>
</dbReference>
<name>A0A9D2S1V5_9FIRM</name>
<dbReference type="Proteomes" id="UP000824209">
    <property type="component" value="Unassembled WGS sequence"/>
</dbReference>
<reference evidence="1" key="1">
    <citation type="journal article" date="2021" name="PeerJ">
        <title>Extensive microbial diversity within the chicken gut microbiome revealed by metagenomics and culture.</title>
        <authorList>
            <person name="Gilroy R."/>
            <person name="Ravi A."/>
            <person name="Getino M."/>
            <person name="Pursley I."/>
            <person name="Horton D.L."/>
            <person name="Alikhan N.F."/>
            <person name="Baker D."/>
            <person name="Gharbi K."/>
            <person name="Hall N."/>
            <person name="Watson M."/>
            <person name="Adriaenssens E.M."/>
            <person name="Foster-Nyarko E."/>
            <person name="Jarju S."/>
            <person name="Secka A."/>
            <person name="Antonio M."/>
            <person name="Oren A."/>
            <person name="Chaudhuri R.R."/>
            <person name="La Ragione R."/>
            <person name="Hildebrand F."/>
            <person name="Pallen M.J."/>
        </authorList>
    </citation>
    <scope>NUCLEOTIDE SEQUENCE</scope>
    <source>
        <strain evidence="1">ChiBcec8-14828</strain>
    </source>
</reference>
<dbReference type="EMBL" id="DWYA01000064">
    <property type="protein sequence ID" value="HJB40309.1"/>
    <property type="molecule type" value="Genomic_DNA"/>
</dbReference>
<sequence>MKKHVIVNIYNFIRKSHEEPSRFIQDDFDTIRNQMQIANQYGLPTTYALKYDALTDERYQALLREYTDPSDEISAWWEITREMCEKAGVRFRGQVTEEFDERVNSAYSIGYEPEERKRLVDAYMDEFFHVFGCYPKSIGSWVLDTVTLQYAAERYGIVAGATCRDQIGTDGFTLWGGYPNGIYYPSRMNENIPAQSPEHQLSVPVFRLLGPDPIYSFEQNLREDLNSTVFTLEPAWVTGRDKQWISWMFANLTEEDSLGIGYAQIGQENNFLWENIEPGFAPQLEHISELAKEGKLRVETMAASAEWFLKKYRITPPMTWQASRDWNEKHSLCTQWYASSCYRLSFLGEDSHLRIRDFFLYREQYPSRYLRHAMTNLKSTFDALPILFPQLWTQEGRERPFLRLLAEDGTEPSGSIRFYAENDASACAELWEVSQNRLLARFTLSPDRLILTGEYSLLFDRLPVFEAAENAQIQMQHEGFAYHFTVETGTIMKAGKDGLCISPQDGQIALRLGEGADAENFYTEEYRSNPQALDTVTTHWKPAESALPIAPVFSPAESIFPCGTCAEIVLTAKQAGEIRFTTDGSTPTQASPLYEKPISIQKDTLISARLFLPDGRCSEVQRALYQFVLTDMTLTSPTKFDPREVFNRNGVDGLLSPQRGTCDFLCGEWLGTLENLDVTAILPAEQPVREIGIGFLSHHRSGIVFPEYIELFTGPDEEHLVLTDTLHLPCAPCEREIVKKDFFLSVNKEIRCFRIVAHRYAKMPAWCTYKGVPDVFTMADTILVKPVAT</sequence>
<dbReference type="Gene3D" id="3.20.20.510">
    <property type="entry name" value="Uncharacterised protein PF12979, DUF3863"/>
    <property type="match status" value="1"/>
</dbReference>
<reference evidence="1" key="2">
    <citation type="submission" date="2021-04" db="EMBL/GenBank/DDBJ databases">
        <authorList>
            <person name="Gilroy R."/>
        </authorList>
    </citation>
    <scope>NUCLEOTIDE SEQUENCE</scope>
    <source>
        <strain evidence="1">ChiBcec8-14828</strain>
    </source>
</reference>
<accession>A0A9D2S1V5</accession>